<feature type="domain" description="DUF4232" evidence="3">
    <location>
        <begin position="350"/>
        <end position="479"/>
    </location>
</feature>
<feature type="compositionally biased region" description="Low complexity" evidence="1">
    <location>
        <begin position="250"/>
        <end position="266"/>
    </location>
</feature>
<feature type="compositionally biased region" description="Low complexity" evidence="1">
    <location>
        <begin position="61"/>
        <end position="119"/>
    </location>
</feature>
<name>A0A941IP88_9ACTN</name>
<evidence type="ECO:0000256" key="2">
    <source>
        <dbReference type="SAM" id="Phobius"/>
    </source>
</evidence>
<evidence type="ECO:0000256" key="1">
    <source>
        <dbReference type="SAM" id="MobiDB-lite"/>
    </source>
</evidence>
<feature type="transmembrane region" description="Helical" evidence="2">
    <location>
        <begin position="40"/>
        <end position="61"/>
    </location>
</feature>
<keyword evidence="2" id="KW-1133">Transmembrane helix</keyword>
<accession>A0A941IP88</accession>
<dbReference type="InterPro" id="IPR025326">
    <property type="entry name" value="DUF4232"/>
</dbReference>
<evidence type="ECO:0000313" key="4">
    <source>
        <dbReference type="EMBL" id="MBR7831718.1"/>
    </source>
</evidence>
<keyword evidence="2" id="KW-0812">Transmembrane</keyword>
<sequence length="490" mass="49336">MSERFDDLMAGLVDSAGAHSAPGPALARKRGRQRRTRQRLAASTLSLALLGTAGGVAATSLGQGHGTPLPTGHTGAAVPTGSASASASTPASPSPDSAPSTPAGASTSANPATSNPTSSLVPGTYSPGNWYQPTDLPLASSTLVWVPVSDMLGTRIGGNVGEVESSGDGASTNLAYFGDGCQISSLNAAPATEYEDYTGADNNTFLSTADNAIAADVEHLVYFYSDSSAASSAWNAIGSGFHHCVATDSGTNPTTGGETTGTTTQTSSAAESQCWSNVTTPTGHPAGDGTSDHACFVQQGNVIEAVDLTVNFDKSAYLSTVDYGTLDPTMVQQLTRSLAGDLHSGSSPVCGTGDLKITLGSSGTYSTNGAHYRVLVLTNISGSTCTVEGYPTTTLVSSAGKTLVTAGDNPHDPYTAKNYSQAQITLSPGATGSAILNWGDNAAGVACTYPGPNTLTVFAPDSATATSLGTLSNVCERPDMTPVQAGLVTP</sequence>
<evidence type="ECO:0000313" key="5">
    <source>
        <dbReference type="Proteomes" id="UP000675781"/>
    </source>
</evidence>
<keyword evidence="2" id="KW-0472">Membrane</keyword>
<dbReference type="Proteomes" id="UP000675781">
    <property type="component" value="Unassembled WGS sequence"/>
</dbReference>
<feature type="region of interest" description="Disordered" evidence="1">
    <location>
        <begin position="13"/>
        <end position="40"/>
    </location>
</feature>
<feature type="compositionally biased region" description="Basic residues" evidence="1">
    <location>
        <begin position="27"/>
        <end position="38"/>
    </location>
</feature>
<dbReference type="EMBL" id="JAGSOG010000001">
    <property type="protein sequence ID" value="MBR7831718.1"/>
    <property type="molecule type" value="Genomic_DNA"/>
</dbReference>
<dbReference type="Pfam" id="PF14016">
    <property type="entry name" value="DUF4232"/>
    <property type="match status" value="1"/>
</dbReference>
<proteinExistence type="predicted"/>
<gene>
    <name evidence="4" type="ORF">KDL01_00510</name>
</gene>
<organism evidence="4 5">
    <name type="scientific">Actinospica durhamensis</name>
    <dbReference type="NCBI Taxonomy" id="1508375"/>
    <lineage>
        <taxon>Bacteria</taxon>
        <taxon>Bacillati</taxon>
        <taxon>Actinomycetota</taxon>
        <taxon>Actinomycetes</taxon>
        <taxon>Catenulisporales</taxon>
        <taxon>Actinospicaceae</taxon>
        <taxon>Actinospica</taxon>
    </lineage>
</organism>
<dbReference type="AlphaFoldDB" id="A0A941IP88"/>
<keyword evidence="5" id="KW-1185">Reference proteome</keyword>
<dbReference type="RefSeq" id="WP_212526248.1">
    <property type="nucleotide sequence ID" value="NZ_JAGSOG010000001.1"/>
</dbReference>
<reference evidence="4" key="1">
    <citation type="submission" date="2021-04" db="EMBL/GenBank/DDBJ databases">
        <title>Genome based classification of Actinospica acidithermotolerans sp. nov., an actinobacterium isolated from an Indonesian hot spring.</title>
        <authorList>
            <person name="Kusuma A.B."/>
            <person name="Putra K.E."/>
            <person name="Nafisah S."/>
            <person name="Loh J."/>
            <person name="Nouioui I."/>
            <person name="Goodfellow M."/>
        </authorList>
    </citation>
    <scope>NUCLEOTIDE SEQUENCE</scope>
    <source>
        <strain evidence="4">CSCA 57</strain>
    </source>
</reference>
<comment type="caution">
    <text evidence="4">The sequence shown here is derived from an EMBL/GenBank/DDBJ whole genome shotgun (WGS) entry which is preliminary data.</text>
</comment>
<feature type="region of interest" description="Disordered" evidence="1">
    <location>
        <begin position="250"/>
        <end position="273"/>
    </location>
</feature>
<evidence type="ECO:0000259" key="3">
    <source>
        <dbReference type="Pfam" id="PF14016"/>
    </source>
</evidence>
<feature type="region of interest" description="Disordered" evidence="1">
    <location>
        <begin position="61"/>
        <end position="121"/>
    </location>
</feature>
<protein>
    <submittedName>
        <fullName evidence="4">DUF4232 domain-containing protein</fullName>
    </submittedName>
</protein>